<evidence type="ECO:0000313" key="4">
    <source>
        <dbReference type="EMBL" id="MCY7009219.1"/>
    </source>
</evidence>
<dbReference type="InterPro" id="IPR036388">
    <property type="entry name" value="WH-like_DNA-bd_sf"/>
</dbReference>
<feature type="domain" description="HTH deoR-type" evidence="3">
    <location>
        <begin position="92"/>
        <end position="146"/>
    </location>
</feature>
<dbReference type="SUPFAM" id="SSF46785">
    <property type="entry name" value="Winged helix' DNA-binding domain"/>
    <property type="match status" value="1"/>
</dbReference>
<dbReference type="Proteomes" id="UP001062738">
    <property type="component" value="Unassembled WGS sequence"/>
</dbReference>
<protein>
    <submittedName>
        <fullName evidence="4">HTH domain-containing protein</fullName>
    </submittedName>
</protein>
<keyword evidence="5" id="KW-1185">Reference proteome</keyword>
<dbReference type="PROSITE" id="PS51000">
    <property type="entry name" value="HTH_DEOR_2"/>
    <property type="match status" value="1"/>
</dbReference>
<evidence type="ECO:0000259" key="3">
    <source>
        <dbReference type="PROSITE" id="PS51000"/>
    </source>
</evidence>
<sequence>MTLENIKNGMTAKRNQIIVSVLDKLEYIENYASGVRRIFKDYESFDKKPEYYISDNGVIVTLYNRNYIKNNDTQKNTVNIDKNKNDTQNVNQKNRMNTIIDLIKEKSNITIKEICLKLNVSRPTVYRDMKYLRENNILEYQGSAKKGKWIIKK</sequence>
<keyword evidence="1" id="KW-0805">Transcription regulation</keyword>
<dbReference type="Gene3D" id="3.30.565.60">
    <property type="match status" value="1"/>
</dbReference>
<accession>A0ABT4DKS2</accession>
<evidence type="ECO:0000256" key="2">
    <source>
        <dbReference type="ARBA" id="ARBA00023163"/>
    </source>
</evidence>
<dbReference type="InterPro" id="IPR036390">
    <property type="entry name" value="WH_DNA-bd_sf"/>
</dbReference>
<dbReference type="Gene3D" id="1.10.10.10">
    <property type="entry name" value="Winged helix-like DNA-binding domain superfamily/Winged helix DNA-binding domain"/>
    <property type="match status" value="1"/>
</dbReference>
<dbReference type="InterPro" id="IPR038475">
    <property type="entry name" value="RecG_C_sf"/>
</dbReference>
<dbReference type="RefSeq" id="WP_265152899.1">
    <property type="nucleotide sequence ID" value="NZ_JAOXXL010000058.1"/>
</dbReference>
<dbReference type="PANTHER" id="PTHR30595">
    <property type="entry name" value="GLPR-RELATED TRANSCRIPTIONAL REPRESSOR"/>
    <property type="match status" value="1"/>
</dbReference>
<dbReference type="PANTHER" id="PTHR30595:SF6">
    <property type="entry name" value="SCHLAFEN ALBA-2 DOMAIN-CONTAINING PROTEIN"/>
    <property type="match status" value="1"/>
</dbReference>
<comment type="caution">
    <text evidence="4">The sequence shown here is derived from an EMBL/GenBank/DDBJ whole genome shotgun (WGS) entry which is preliminary data.</text>
</comment>
<organism evidence="4 5">
    <name type="scientific">Fusobacterium simiae</name>
    <dbReference type="NCBI Taxonomy" id="855"/>
    <lineage>
        <taxon>Bacteria</taxon>
        <taxon>Fusobacteriati</taxon>
        <taxon>Fusobacteriota</taxon>
        <taxon>Fusobacteriia</taxon>
        <taxon>Fusobacteriales</taxon>
        <taxon>Fusobacteriaceae</taxon>
        <taxon>Fusobacterium</taxon>
    </lineage>
</organism>
<evidence type="ECO:0000313" key="5">
    <source>
        <dbReference type="Proteomes" id="UP001062738"/>
    </source>
</evidence>
<dbReference type="Pfam" id="PF08279">
    <property type="entry name" value="HTH_11"/>
    <property type="match status" value="1"/>
</dbReference>
<dbReference type="EMBL" id="JAOXXL010000058">
    <property type="protein sequence ID" value="MCY7009219.1"/>
    <property type="molecule type" value="Genomic_DNA"/>
</dbReference>
<evidence type="ECO:0000256" key="1">
    <source>
        <dbReference type="ARBA" id="ARBA00023015"/>
    </source>
</evidence>
<dbReference type="InterPro" id="IPR013196">
    <property type="entry name" value="HTH_11"/>
</dbReference>
<name>A0ABT4DKS2_FUSSI</name>
<reference evidence="4" key="1">
    <citation type="submission" date="2022-09" db="EMBL/GenBank/DDBJ databases">
        <authorList>
            <person name="Zoaiter M."/>
        </authorList>
    </citation>
    <scope>NUCLEOTIDE SEQUENCE</scope>
    <source>
        <strain evidence="4">DSM 19848</strain>
    </source>
</reference>
<dbReference type="InterPro" id="IPR001034">
    <property type="entry name" value="DeoR_HTH"/>
</dbReference>
<keyword evidence="2" id="KW-0804">Transcription</keyword>
<gene>
    <name evidence="4" type="ORF">OCK72_11365</name>
</gene>
<proteinExistence type="predicted"/>
<dbReference type="Pfam" id="PF13749">
    <property type="entry name" value="HATPase_c_4"/>
    <property type="match status" value="1"/>
</dbReference>